<organism evidence="1 2">
    <name type="scientific">Schistosoma rodhaini</name>
    <dbReference type="NCBI Taxonomy" id="6188"/>
    <lineage>
        <taxon>Eukaryota</taxon>
        <taxon>Metazoa</taxon>
        <taxon>Spiralia</taxon>
        <taxon>Lophotrochozoa</taxon>
        <taxon>Platyhelminthes</taxon>
        <taxon>Trematoda</taxon>
        <taxon>Digenea</taxon>
        <taxon>Strigeidida</taxon>
        <taxon>Schistosomatoidea</taxon>
        <taxon>Schistosomatidae</taxon>
        <taxon>Schistosoma</taxon>
    </lineage>
</organism>
<accession>A0AA85G858</accession>
<reference evidence="1" key="1">
    <citation type="submission" date="2022-06" db="EMBL/GenBank/DDBJ databases">
        <authorList>
            <person name="Berger JAMES D."/>
            <person name="Berger JAMES D."/>
        </authorList>
    </citation>
    <scope>NUCLEOTIDE SEQUENCE [LARGE SCALE GENOMIC DNA]</scope>
</reference>
<evidence type="ECO:0000313" key="1">
    <source>
        <dbReference type="Proteomes" id="UP000050792"/>
    </source>
</evidence>
<dbReference type="Proteomes" id="UP000050792">
    <property type="component" value="Unassembled WGS sequence"/>
</dbReference>
<keyword evidence="1" id="KW-1185">Reference proteome</keyword>
<dbReference type="AlphaFoldDB" id="A0AA85G858"/>
<dbReference type="WBParaSite" id="SRDH1_79500.1">
    <property type="protein sequence ID" value="SRDH1_79500.1"/>
    <property type="gene ID" value="SRDH1_79500"/>
</dbReference>
<evidence type="ECO:0000313" key="2">
    <source>
        <dbReference type="WBParaSite" id="SRDH1_79500.1"/>
    </source>
</evidence>
<sequence>MHWRNISDLIPLDSLFAFNNNHPLTPRIELITNCSGTKGNIINLNCQVGMERYPDLIILKFMYPVLLIKRKINPEHLEPTLLARKLSIIGDEFDKELMNIKIFNMESCSQERLIDELPGVLINQSYEQGRLSIFNLMDWLRRILQN</sequence>
<protein>
    <submittedName>
        <fullName evidence="2">Uncharacterized protein</fullName>
    </submittedName>
</protein>
<name>A0AA85G858_9TREM</name>
<proteinExistence type="predicted"/>
<reference evidence="2" key="2">
    <citation type="submission" date="2023-11" db="UniProtKB">
        <authorList>
            <consortium name="WormBaseParasite"/>
        </authorList>
    </citation>
    <scope>IDENTIFICATION</scope>
</reference>